<evidence type="ECO:0000259" key="1">
    <source>
        <dbReference type="SMART" id="SM00912"/>
    </source>
</evidence>
<dbReference type="Gene3D" id="2.160.20.10">
    <property type="entry name" value="Single-stranded right-handed beta-helix, Pectin lyase-like"/>
    <property type="match status" value="2"/>
</dbReference>
<dbReference type="Proteomes" id="UP000029738">
    <property type="component" value="Unassembled WGS sequence"/>
</dbReference>
<protein>
    <submittedName>
        <fullName evidence="2">Filamentous hemagglutinin N-terminal domain-containing protein</fullName>
    </submittedName>
</protein>
<evidence type="ECO:0000313" key="3">
    <source>
        <dbReference type="Proteomes" id="UP000029738"/>
    </source>
</evidence>
<dbReference type="SUPFAM" id="SSF51126">
    <property type="entry name" value="Pectin lyase-like"/>
    <property type="match status" value="2"/>
</dbReference>
<dbReference type="InterPro" id="IPR008638">
    <property type="entry name" value="FhaB/CdiA-like_TPS"/>
</dbReference>
<dbReference type="Pfam" id="PF05860">
    <property type="entry name" value="TPS"/>
    <property type="match status" value="1"/>
</dbReference>
<comment type="caution">
    <text evidence="2">The sequence shown here is derived from an EMBL/GenBank/DDBJ whole genome shotgun (WGS) entry which is preliminary data.</text>
</comment>
<accession>A0A8S9SXY2</accession>
<proteinExistence type="predicted"/>
<dbReference type="RefSeq" id="WP_050045439.1">
    <property type="nucleotide sequence ID" value="NZ_JHEG04000001.1"/>
</dbReference>
<feature type="domain" description="Filamentous haemagglutinin FhaB/tRNA nuclease CdiA-like TPS" evidence="1">
    <location>
        <begin position="30"/>
        <end position="141"/>
    </location>
</feature>
<dbReference type="AlphaFoldDB" id="A0A8S9SXY2"/>
<evidence type="ECO:0000313" key="2">
    <source>
        <dbReference type="EMBL" id="KAF3884123.1"/>
    </source>
</evidence>
<reference evidence="2" key="1">
    <citation type="journal article" date="2015" name="Genome Announc.">
        <title>Draft Genome Sequence of Tolypothrix boutellei Strain VB521301.</title>
        <authorList>
            <person name="Chandrababunaidu M.M."/>
            <person name="Singh D."/>
            <person name="Sen D."/>
            <person name="Bhan S."/>
            <person name="Das S."/>
            <person name="Gupta A."/>
            <person name="Adhikary S.P."/>
            <person name="Tripathy S."/>
        </authorList>
    </citation>
    <scope>NUCLEOTIDE SEQUENCE</scope>
    <source>
        <strain evidence="2">VB521301</strain>
    </source>
</reference>
<dbReference type="OrthoDB" id="474851at2"/>
<organism evidence="2 3">
    <name type="scientific">Tolypothrix bouteillei VB521301</name>
    <dbReference type="NCBI Taxonomy" id="1479485"/>
    <lineage>
        <taxon>Bacteria</taxon>
        <taxon>Bacillati</taxon>
        <taxon>Cyanobacteriota</taxon>
        <taxon>Cyanophyceae</taxon>
        <taxon>Nostocales</taxon>
        <taxon>Tolypothrichaceae</taxon>
        <taxon>Tolypothrix</taxon>
    </lineage>
</organism>
<dbReference type="SMART" id="SM00912">
    <property type="entry name" value="Haemagg_act"/>
    <property type="match status" value="1"/>
</dbReference>
<keyword evidence="3" id="KW-1185">Reference proteome</keyword>
<dbReference type="NCBIfam" id="TIGR01901">
    <property type="entry name" value="adhes_NPXG"/>
    <property type="match status" value="1"/>
</dbReference>
<dbReference type="InterPro" id="IPR011050">
    <property type="entry name" value="Pectin_lyase_fold/virulence"/>
</dbReference>
<dbReference type="InterPro" id="IPR012334">
    <property type="entry name" value="Pectin_lyas_fold"/>
</dbReference>
<sequence length="886" mass="90387">MKVFHFLSFAGLFIGGYLAFPNVSYAQVSADGSLSTNVTSPDSLQFTITGGSRVGNNLFHSFSQFSLPTGGSAIFNNALDVQNIISRVTGGFPSNIDGMIQANGSANFFLINPNGIIFGPNAQLNIGGSFFATTANSLKFADGTELNTSLSQTPPLLTVSVPIGLQYGQPRAIAVQGATLSVQPSQTLALIGGEVIVSGGKLSAESGHVELGGVAGAGIVGITATGTQYQFIFPQDLTKANVQLTDNALVTTSGDGGGSVQLTARQVTIQDSRVEANTLGSLSGANLILNASDAVVVSSSSTTGTFDSGLFAENSGHAASEGITITSNTLLVEGEARISTATSVDSSGQGGNITVNASHAVELFGVDSRDFSLFTGLLTDTKGSGVGGDLTVNTGELIIHDGAQLTTTTSGNARGGNLTVNARDIVELIGVSPSDLLASGLFTTVEAGSGNAGILTVNTERLMIRDGAQIFAGTSNTSEGNGGNIVINATDFVSISGVSPIYKIPGGVFSNTNPDTLGNAGNLTINTNKLIIKDGANIAVDTFGFGKGGVLEINATDSVQLLGQGSLRENPLDPNQLIPTFSSLSASVLNLDNIQDATTISINTGKLLVQEGARISVDNEGLGKGGNINIQARSVVLNNQGNSQEDAGGIQATTKSGEGGNITIQVKDLLLMLNGSKILTDATGGSGNGGNISIKGSILAAFNNSDMTANAILGRGGNVQILTQGIFGTQFRPALTPDSDITATSGFGLSGVVVIKTPNIDPTKGIINLPEQLTDASTLISQSCGRDSKSSSLTITGRGGLPKSPEGLLSSDVVWQDIETTPVQLGLSPKIIMTSTKTAQSAPHEISEAQGLAVNSRGEIFLTAQALDVTLHSLWSTPPSCHSSSQ</sequence>
<name>A0A8S9SXY2_9CYAN</name>
<reference evidence="2" key="2">
    <citation type="submission" date="2019-11" db="EMBL/GenBank/DDBJ databases">
        <title>Improved Assembly of Tolypothrix boutellei genome.</title>
        <authorList>
            <person name="Sarangi A.N."/>
            <person name="Mukherjee M."/>
            <person name="Ghosh S."/>
            <person name="Singh D."/>
            <person name="Das A."/>
            <person name="Kant S."/>
            <person name="Prusty A."/>
            <person name="Tripathy S."/>
        </authorList>
    </citation>
    <scope>NUCLEOTIDE SEQUENCE</scope>
    <source>
        <strain evidence="2">VB521301</strain>
    </source>
</reference>
<dbReference type="EMBL" id="JHEG04000001">
    <property type="protein sequence ID" value="KAF3884123.1"/>
    <property type="molecule type" value="Genomic_DNA"/>
</dbReference>
<gene>
    <name evidence="2" type="ORF">DA73_0400000375</name>
</gene>